<evidence type="ECO:0000313" key="3">
    <source>
        <dbReference type="Proteomes" id="UP000184375"/>
    </source>
</evidence>
<organism evidence="2 3">
    <name type="scientific">Caldanaerovirga acetigignens</name>
    <dbReference type="NCBI Taxonomy" id="447595"/>
    <lineage>
        <taxon>Bacteria</taxon>
        <taxon>Bacillati</taxon>
        <taxon>Bacillota</taxon>
        <taxon>Clostridia</taxon>
        <taxon>Thermosediminibacterales</taxon>
        <taxon>Thermosediminibacteraceae</taxon>
        <taxon>Caldanaerovirga</taxon>
    </lineage>
</organism>
<proteinExistence type="predicted"/>
<gene>
    <name evidence="2" type="ORF">SAMN05660826_01562</name>
</gene>
<dbReference type="Proteomes" id="UP000184375">
    <property type="component" value="Unassembled WGS sequence"/>
</dbReference>
<dbReference type="AlphaFoldDB" id="A0A1M7KG22"/>
<dbReference type="InterPro" id="IPR003474">
    <property type="entry name" value="Glcn_transporter"/>
</dbReference>
<accession>A0A1M7KG22</accession>
<keyword evidence="1" id="KW-0472">Membrane</keyword>
<feature type="transmembrane region" description="Helical" evidence="1">
    <location>
        <begin position="160"/>
        <end position="178"/>
    </location>
</feature>
<dbReference type="PANTHER" id="PTHR30354">
    <property type="entry name" value="GNT FAMILY GLUCONATE TRANSPORTER"/>
    <property type="match status" value="1"/>
</dbReference>
<dbReference type="STRING" id="447595.SAMN05660826_01562"/>
<dbReference type="RefSeq" id="WP_198409399.1">
    <property type="nucleotide sequence ID" value="NZ_FRCR01000008.1"/>
</dbReference>
<sequence length="211" mass="21974">MAVALSTGLYATHTLVPPTPGPIAAAGNVGADLGLVILIGMVVSIPAALTGLWWAHRIGKDIKSEMDEGGMSYEELKNQFEKLPSTTKSFMPIVIPILLIALASIAKFTKYSGPGSNLIIFLGTPVNALMIGMLLSLSLLPKFDEETLMSWVGQGIKDSAIILLITGAGGSLGAVLSATPISDYIKTLAGGSISGGILKLRVLMHGTSRML</sequence>
<feature type="transmembrane region" description="Helical" evidence="1">
    <location>
        <begin position="118"/>
        <end position="140"/>
    </location>
</feature>
<keyword evidence="1" id="KW-0812">Transmembrane</keyword>
<dbReference type="PANTHER" id="PTHR30354:SF11">
    <property type="entry name" value="PERMEASE"/>
    <property type="match status" value="1"/>
</dbReference>
<protein>
    <submittedName>
        <fullName evidence="2">GntP family permease</fullName>
    </submittedName>
</protein>
<dbReference type="Pfam" id="PF02447">
    <property type="entry name" value="GntP_permease"/>
    <property type="match status" value="1"/>
</dbReference>
<keyword evidence="3" id="KW-1185">Reference proteome</keyword>
<dbReference type="EMBL" id="FRCR01000008">
    <property type="protein sequence ID" value="SHM64287.1"/>
    <property type="molecule type" value="Genomic_DNA"/>
</dbReference>
<evidence type="ECO:0000256" key="1">
    <source>
        <dbReference type="SAM" id="Phobius"/>
    </source>
</evidence>
<keyword evidence="1" id="KW-1133">Transmembrane helix</keyword>
<evidence type="ECO:0000313" key="2">
    <source>
        <dbReference type="EMBL" id="SHM64287.1"/>
    </source>
</evidence>
<reference evidence="3" key="1">
    <citation type="submission" date="2016-11" db="EMBL/GenBank/DDBJ databases">
        <authorList>
            <person name="Varghese N."/>
            <person name="Submissions S."/>
        </authorList>
    </citation>
    <scope>NUCLEOTIDE SEQUENCE [LARGE SCALE GENOMIC DNA]</scope>
    <source>
        <strain evidence="3">DSM 18802</strain>
    </source>
</reference>
<feature type="transmembrane region" description="Helical" evidence="1">
    <location>
        <begin position="35"/>
        <end position="55"/>
    </location>
</feature>
<feature type="transmembrane region" description="Helical" evidence="1">
    <location>
        <begin position="89"/>
        <end position="106"/>
    </location>
</feature>
<dbReference type="GO" id="GO:0015128">
    <property type="term" value="F:gluconate transmembrane transporter activity"/>
    <property type="evidence" value="ECO:0007669"/>
    <property type="project" value="InterPro"/>
</dbReference>
<dbReference type="GO" id="GO:0005886">
    <property type="term" value="C:plasma membrane"/>
    <property type="evidence" value="ECO:0007669"/>
    <property type="project" value="TreeGrafter"/>
</dbReference>
<name>A0A1M7KG22_9FIRM</name>